<proteinExistence type="predicted"/>
<protein>
    <submittedName>
        <fullName evidence="1">Uncharacterized protein</fullName>
    </submittedName>
</protein>
<dbReference type="PROSITE" id="PS51257">
    <property type="entry name" value="PROKAR_LIPOPROTEIN"/>
    <property type="match status" value="1"/>
</dbReference>
<dbReference type="Proteomes" id="UP000617628">
    <property type="component" value="Unassembled WGS sequence"/>
</dbReference>
<organism evidence="1 2">
    <name type="scientific">Pelagicoccus mobilis</name>
    <dbReference type="NCBI Taxonomy" id="415221"/>
    <lineage>
        <taxon>Bacteria</taxon>
        <taxon>Pseudomonadati</taxon>
        <taxon>Verrucomicrobiota</taxon>
        <taxon>Opitutia</taxon>
        <taxon>Puniceicoccales</taxon>
        <taxon>Pelagicoccaceae</taxon>
        <taxon>Pelagicoccus</taxon>
    </lineage>
</organism>
<name>A0A934VU40_9BACT</name>
<comment type="caution">
    <text evidence="1">The sequence shown here is derived from an EMBL/GenBank/DDBJ whole genome shotgun (WGS) entry which is preliminary data.</text>
</comment>
<dbReference type="RefSeq" id="WP_200359968.1">
    <property type="nucleotide sequence ID" value="NZ_JAENIL010000126.1"/>
</dbReference>
<evidence type="ECO:0000313" key="2">
    <source>
        <dbReference type="Proteomes" id="UP000617628"/>
    </source>
</evidence>
<gene>
    <name evidence="1" type="ORF">JIN87_27785</name>
</gene>
<keyword evidence="2" id="KW-1185">Reference proteome</keyword>
<dbReference type="AlphaFoldDB" id="A0A934VU40"/>
<accession>A0A934VU40</accession>
<dbReference type="EMBL" id="JAENIL010000126">
    <property type="protein sequence ID" value="MBK1880715.1"/>
    <property type="molecule type" value="Genomic_DNA"/>
</dbReference>
<evidence type="ECO:0000313" key="1">
    <source>
        <dbReference type="EMBL" id="MBK1880715.1"/>
    </source>
</evidence>
<reference evidence="1" key="1">
    <citation type="submission" date="2021-01" db="EMBL/GenBank/DDBJ databases">
        <title>Modified the classification status of verrucomicrobia.</title>
        <authorList>
            <person name="Feng X."/>
        </authorList>
    </citation>
    <scope>NUCLEOTIDE SEQUENCE</scope>
    <source>
        <strain evidence="1">KCTC 13126</strain>
    </source>
</reference>
<sequence>MRSITLELSIVLTFLTLISCSDTHTLTENTRSDGFERFRVKLEETIKVGMSQKEIIDQLGDPLIKRDLSEGKEVFIYRLDINELPPEDQKTYKEDFVDGATILFDSEEKVEQWKFSRGSISAS</sequence>